<proteinExistence type="predicted"/>
<protein>
    <submittedName>
        <fullName evidence="2">Uncharacterized protein</fullName>
    </submittedName>
</protein>
<organism evidence="2 3">
    <name type="scientific">Hymenobacter caeli</name>
    <dbReference type="NCBI Taxonomy" id="2735894"/>
    <lineage>
        <taxon>Bacteria</taxon>
        <taxon>Pseudomonadati</taxon>
        <taxon>Bacteroidota</taxon>
        <taxon>Cytophagia</taxon>
        <taxon>Cytophagales</taxon>
        <taxon>Hymenobacteraceae</taxon>
        <taxon>Hymenobacter</taxon>
    </lineage>
</organism>
<dbReference type="EMBL" id="JABSNP010000011">
    <property type="protein sequence ID" value="NRT19792.1"/>
    <property type="molecule type" value="Genomic_DNA"/>
</dbReference>
<dbReference type="Proteomes" id="UP000779507">
    <property type="component" value="Unassembled WGS sequence"/>
</dbReference>
<evidence type="ECO:0000313" key="2">
    <source>
        <dbReference type="EMBL" id="NRT19792.1"/>
    </source>
</evidence>
<accession>A0ABX2FS66</accession>
<keyword evidence="3" id="KW-1185">Reference proteome</keyword>
<evidence type="ECO:0000256" key="1">
    <source>
        <dbReference type="SAM" id="Phobius"/>
    </source>
</evidence>
<sequence>MGFGFNLFFIFILLPLTVLLVLVWAGSGKIIFGKILLGIWAGIISLVLFVGMVNFLGPKPYLDKDDFYGQYVIDRNQYPGKQADWQYKSFKF</sequence>
<dbReference type="RefSeq" id="WP_217425759.1">
    <property type="nucleotide sequence ID" value="NZ_JABSNP010000011.1"/>
</dbReference>
<keyword evidence="1" id="KW-1133">Transmembrane helix</keyword>
<keyword evidence="1" id="KW-0812">Transmembrane</keyword>
<feature type="transmembrane region" description="Helical" evidence="1">
    <location>
        <begin position="6"/>
        <end position="25"/>
    </location>
</feature>
<comment type="caution">
    <text evidence="2">The sequence shown here is derived from an EMBL/GenBank/DDBJ whole genome shotgun (WGS) entry which is preliminary data.</text>
</comment>
<gene>
    <name evidence="2" type="ORF">HNP98_002626</name>
</gene>
<feature type="transmembrane region" description="Helical" evidence="1">
    <location>
        <begin position="37"/>
        <end position="57"/>
    </location>
</feature>
<reference evidence="2 3" key="1">
    <citation type="submission" date="2020-05" db="EMBL/GenBank/DDBJ databases">
        <title>Genomic Encyclopedia of Type Strains, Phase IV (KMG-V): Genome sequencing to study the core and pangenomes of soil and plant-associated prokaryotes.</title>
        <authorList>
            <person name="Whitman W."/>
        </authorList>
    </citation>
    <scope>NUCLEOTIDE SEQUENCE [LARGE SCALE GENOMIC DNA]</scope>
    <source>
        <strain evidence="2 3">9A</strain>
    </source>
</reference>
<name>A0ABX2FS66_9BACT</name>
<keyword evidence="1" id="KW-0472">Membrane</keyword>
<evidence type="ECO:0000313" key="3">
    <source>
        <dbReference type="Proteomes" id="UP000779507"/>
    </source>
</evidence>